<dbReference type="EMBL" id="JARAVY010000006">
    <property type="protein sequence ID" value="MDX2910527.1"/>
    <property type="molecule type" value="Genomic_DNA"/>
</dbReference>
<comment type="caution">
    <text evidence="1">The sequence shown here is derived from an EMBL/GenBank/DDBJ whole genome shotgun (WGS) entry which is preliminary data.</text>
</comment>
<dbReference type="RefSeq" id="WP_179203004.1">
    <property type="nucleotide sequence ID" value="NZ_JAGJBZ010000002.1"/>
</dbReference>
<keyword evidence="2" id="KW-1185">Reference proteome</keyword>
<sequence>MKHEAQALPLFDEDRQRPLADRLRPRWRVFRARVRELQNSRISLRGTLGQVGAA</sequence>
<evidence type="ECO:0000313" key="1">
    <source>
        <dbReference type="EMBL" id="MDX2910527.1"/>
    </source>
</evidence>
<evidence type="ECO:0000313" key="2">
    <source>
        <dbReference type="Proteomes" id="UP001271723"/>
    </source>
</evidence>
<reference evidence="1 2" key="1">
    <citation type="journal article" date="2023" name="Microb. Genom.">
        <title>Mesoterricola silvestris gen. nov., sp. nov., Mesoterricola sediminis sp. nov., Geothrix oryzae sp. nov., Geothrix edaphica sp. nov., Geothrix rubra sp. nov., and Geothrix limicola sp. nov., six novel members of Acidobacteriota isolated from soils.</title>
        <authorList>
            <person name="Weisberg A.J."/>
            <person name="Pearce E."/>
            <person name="Kramer C.G."/>
            <person name="Chang J.H."/>
            <person name="Clarke C.R."/>
        </authorList>
    </citation>
    <scope>NUCLEOTIDE SEQUENCE [LARGE SCALE GENOMIC DNA]</scope>
    <source>
        <strain evidence="1 2">NRRL_B-2795</strain>
    </source>
</reference>
<organism evidence="1 2">
    <name type="scientific">Streptomyces griseiscabiei</name>
    <dbReference type="NCBI Taxonomy" id="2993540"/>
    <lineage>
        <taxon>Bacteria</taxon>
        <taxon>Bacillati</taxon>
        <taxon>Actinomycetota</taxon>
        <taxon>Actinomycetes</taxon>
        <taxon>Kitasatosporales</taxon>
        <taxon>Streptomycetaceae</taxon>
        <taxon>Streptomyces</taxon>
    </lineage>
</organism>
<dbReference type="Proteomes" id="UP001271723">
    <property type="component" value="Unassembled WGS sequence"/>
</dbReference>
<protein>
    <submittedName>
        <fullName evidence="1">Uncharacterized protein</fullName>
    </submittedName>
</protein>
<accession>A0ABU4L492</accession>
<name>A0ABU4L492_9ACTN</name>
<gene>
    <name evidence="1" type="ORF">PV517_17700</name>
</gene>
<proteinExistence type="predicted"/>